<gene>
    <name evidence="2" type="ORF">CYR55_16990</name>
</gene>
<dbReference type="AlphaFoldDB" id="A0A2N5DZL0"/>
<evidence type="ECO:0000256" key="1">
    <source>
        <dbReference type="ARBA" id="ARBA00008525"/>
    </source>
</evidence>
<comment type="caution">
    <text evidence="2">The sequence shown here is derived from an EMBL/GenBank/DDBJ whole genome shotgun (WGS) entry which is preliminary data.</text>
</comment>
<organism evidence="2 3">
    <name type="scientific">Chimaeribacter californicus</name>
    <dbReference type="NCBI Taxonomy" id="2060067"/>
    <lineage>
        <taxon>Bacteria</taxon>
        <taxon>Pseudomonadati</taxon>
        <taxon>Pseudomonadota</taxon>
        <taxon>Gammaproteobacteria</taxon>
        <taxon>Enterobacterales</taxon>
        <taxon>Yersiniaceae</taxon>
        <taxon>Chimaeribacter</taxon>
    </lineage>
</organism>
<proteinExistence type="inferred from homology"/>
<comment type="similarity">
    <text evidence="1">Belongs to the UPF0167 family.</text>
</comment>
<name>A0A2N5DZL0_9GAMM</name>
<evidence type="ECO:0008006" key="4">
    <source>
        <dbReference type="Google" id="ProtNLM"/>
    </source>
</evidence>
<evidence type="ECO:0000313" key="3">
    <source>
        <dbReference type="Proteomes" id="UP000234240"/>
    </source>
</evidence>
<dbReference type="Proteomes" id="UP000234240">
    <property type="component" value="Unassembled WGS sequence"/>
</dbReference>
<evidence type="ECO:0000313" key="2">
    <source>
        <dbReference type="EMBL" id="PLR33282.1"/>
    </source>
</evidence>
<dbReference type="OrthoDB" id="7065534at2"/>
<dbReference type="InterPro" id="IPR005363">
    <property type="entry name" value="UPF0167"/>
</dbReference>
<reference evidence="2 3" key="1">
    <citation type="submission" date="2017-12" db="EMBL/GenBank/DDBJ databases">
        <title>Characterization of six clinical isolates of Enterochimera gen. nov., a novel genus of the Yersiniaciae family and the three species Enterochimera arupensis sp. nov., Enterochimera coloradensis sp. nov, and Enterochimera californica sp. nov.</title>
        <authorList>
            <person name="Rossi A."/>
            <person name="Fisher M."/>
        </authorList>
    </citation>
    <scope>NUCLEOTIDE SEQUENCE [LARGE SCALE GENOMIC DNA]</scope>
    <source>
        <strain evidence="3">2015-Iso6</strain>
    </source>
</reference>
<dbReference type="RefSeq" id="WP_101817550.1">
    <property type="nucleotide sequence ID" value="NZ_PJZF01000017.1"/>
</dbReference>
<keyword evidence="3" id="KW-1185">Reference proteome</keyword>
<sequence length="175" mass="20031">MEKSLPKFIYITDDYAGTVFLKNSIMCDCCQKESPYQYNGPVYSVEEGEITLCPWCIHDGSAAEKYAASFNDIYDESLEEAIITTVCEQTPGYSSWQDQGWAAHCKDACVYHGDASAQDVADASEPTRQKWMRDYEQDAESWDHFMKGYQPGGDQGVYKFHCRHCDLIIFNWDFS</sequence>
<dbReference type="EMBL" id="PJZF01000017">
    <property type="protein sequence ID" value="PLR33282.1"/>
    <property type="molecule type" value="Genomic_DNA"/>
</dbReference>
<dbReference type="Pfam" id="PF03691">
    <property type="entry name" value="UPF0167"/>
    <property type="match status" value="1"/>
</dbReference>
<protein>
    <recommendedName>
        <fullName evidence="4">CbrC family protein</fullName>
    </recommendedName>
</protein>
<accession>A0A2N5DZL0</accession>